<evidence type="ECO:0000313" key="3">
    <source>
        <dbReference type="Proteomes" id="UP001198163"/>
    </source>
</evidence>
<reference evidence="2" key="1">
    <citation type="submission" date="2021-08" db="EMBL/GenBank/DDBJ databases">
        <title>Comparative analyses of Brucepasteria parasyntrophica and Teretinema zuelzerae.</title>
        <authorList>
            <person name="Song Y."/>
            <person name="Brune A."/>
        </authorList>
    </citation>
    <scope>NUCLEOTIDE SEQUENCE</scope>
    <source>
        <strain evidence="2">DSM 1903</strain>
    </source>
</reference>
<dbReference type="Gene3D" id="1.10.260.40">
    <property type="entry name" value="lambda repressor-like DNA-binding domains"/>
    <property type="match status" value="1"/>
</dbReference>
<feature type="domain" description="HTH cro/C1-type" evidence="1">
    <location>
        <begin position="19"/>
        <end position="62"/>
    </location>
</feature>
<evidence type="ECO:0000259" key="1">
    <source>
        <dbReference type="PROSITE" id="PS50943"/>
    </source>
</evidence>
<dbReference type="EMBL" id="JAINWA010000001">
    <property type="protein sequence ID" value="MCD1653547.1"/>
    <property type="molecule type" value="Genomic_DNA"/>
</dbReference>
<dbReference type="SMART" id="SM00530">
    <property type="entry name" value="HTH_XRE"/>
    <property type="match status" value="1"/>
</dbReference>
<dbReference type="GO" id="GO:0003677">
    <property type="term" value="F:DNA binding"/>
    <property type="evidence" value="ECO:0007669"/>
    <property type="project" value="InterPro"/>
</dbReference>
<sequence length="121" mass="13438">MGFKENLRSELDYQDMIVKELSEKTGINKRSLDNYLTGHNSIPSADIAVTIAKALGVSVEYLVTGQETHSNGATSPKERKLLSLFEILDERDQQTVLTMVESMAERYANDGRKEKSSVQAG</sequence>
<protein>
    <submittedName>
        <fullName evidence="2">Helix-turn-helix domain-containing protein</fullName>
    </submittedName>
</protein>
<dbReference type="Pfam" id="PF01381">
    <property type="entry name" value="HTH_3"/>
    <property type="match status" value="1"/>
</dbReference>
<dbReference type="AlphaFoldDB" id="A0AAE3JHB9"/>
<dbReference type="PROSITE" id="PS50943">
    <property type="entry name" value="HTH_CROC1"/>
    <property type="match status" value="1"/>
</dbReference>
<name>A0AAE3JHB9_9SPIR</name>
<dbReference type="SUPFAM" id="SSF47413">
    <property type="entry name" value="lambda repressor-like DNA-binding domains"/>
    <property type="match status" value="1"/>
</dbReference>
<organism evidence="2 3">
    <name type="scientific">Teretinema zuelzerae</name>
    <dbReference type="NCBI Taxonomy" id="156"/>
    <lineage>
        <taxon>Bacteria</taxon>
        <taxon>Pseudomonadati</taxon>
        <taxon>Spirochaetota</taxon>
        <taxon>Spirochaetia</taxon>
        <taxon>Spirochaetales</taxon>
        <taxon>Treponemataceae</taxon>
        <taxon>Teretinema</taxon>
    </lineage>
</organism>
<keyword evidence="3" id="KW-1185">Reference proteome</keyword>
<proteinExistence type="predicted"/>
<gene>
    <name evidence="2" type="ORF">K7J14_02395</name>
</gene>
<dbReference type="RefSeq" id="WP_230752635.1">
    <property type="nucleotide sequence ID" value="NZ_JAINWA010000001.1"/>
</dbReference>
<evidence type="ECO:0000313" key="2">
    <source>
        <dbReference type="EMBL" id="MCD1653547.1"/>
    </source>
</evidence>
<dbReference type="InterPro" id="IPR010982">
    <property type="entry name" value="Lambda_DNA-bd_dom_sf"/>
</dbReference>
<dbReference type="CDD" id="cd00093">
    <property type="entry name" value="HTH_XRE"/>
    <property type="match status" value="1"/>
</dbReference>
<comment type="caution">
    <text evidence="2">The sequence shown here is derived from an EMBL/GenBank/DDBJ whole genome shotgun (WGS) entry which is preliminary data.</text>
</comment>
<dbReference type="Proteomes" id="UP001198163">
    <property type="component" value="Unassembled WGS sequence"/>
</dbReference>
<dbReference type="InterPro" id="IPR001387">
    <property type="entry name" value="Cro/C1-type_HTH"/>
</dbReference>
<accession>A0AAE3JHB9</accession>